<dbReference type="Pfam" id="PF06097">
    <property type="entry name" value="DUF945"/>
    <property type="match status" value="1"/>
</dbReference>
<comment type="caution">
    <text evidence="1">The sequence shown here is derived from an EMBL/GenBank/DDBJ whole genome shotgun (WGS) entry which is preliminary data.</text>
</comment>
<dbReference type="RefSeq" id="WP_103775708.1">
    <property type="nucleotide sequence ID" value="NZ_PQLX01000015.1"/>
</dbReference>
<name>A0A2S4RQL8_CITAM</name>
<dbReference type="EMBL" id="PQLX01000015">
    <property type="protein sequence ID" value="POU60158.1"/>
    <property type="molecule type" value="Genomic_DNA"/>
</dbReference>
<accession>A0A2S4RQL8</accession>
<dbReference type="Proteomes" id="UP000237003">
    <property type="component" value="Unassembled WGS sequence"/>
</dbReference>
<protein>
    <recommendedName>
        <fullName evidence="3">DUF945 domain-containing protein</fullName>
    </recommendedName>
</protein>
<reference evidence="1 2" key="1">
    <citation type="submission" date="2018-01" db="EMBL/GenBank/DDBJ databases">
        <title>Complete genome sequences of 14 Citrobacter spp. isolated from plant in Canada.</title>
        <authorList>
            <person name="Bhandare S.G."/>
            <person name="Colavecchio A."/>
            <person name="Jeukens J."/>
            <person name="Emond-Rheault J.-G."/>
            <person name="Freschi L."/>
            <person name="Hamel J."/>
            <person name="Kukavica-Ibrulj I."/>
            <person name="Levesque R."/>
            <person name="Goodridge L."/>
        </authorList>
    </citation>
    <scope>NUCLEOTIDE SEQUENCE [LARGE SCALE GENOMIC DNA]</scope>
    <source>
        <strain evidence="1 2">S1285</strain>
    </source>
</reference>
<organism evidence="1 2">
    <name type="scientific">Citrobacter amalonaticus</name>
    <dbReference type="NCBI Taxonomy" id="35703"/>
    <lineage>
        <taxon>Bacteria</taxon>
        <taxon>Pseudomonadati</taxon>
        <taxon>Pseudomonadota</taxon>
        <taxon>Gammaproteobacteria</taxon>
        <taxon>Enterobacterales</taxon>
        <taxon>Enterobacteriaceae</taxon>
        <taxon>Citrobacter</taxon>
    </lineage>
</organism>
<dbReference type="OrthoDB" id="5444681at2"/>
<evidence type="ECO:0000313" key="2">
    <source>
        <dbReference type="Proteomes" id="UP000237003"/>
    </source>
</evidence>
<dbReference type="AlphaFoldDB" id="A0A2S4RQL8"/>
<evidence type="ECO:0000313" key="1">
    <source>
        <dbReference type="EMBL" id="POU60158.1"/>
    </source>
</evidence>
<evidence type="ECO:0008006" key="3">
    <source>
        <dbReference type="Google" id="ProtNLM"/>
    </source>
</evidence>
<gene>
    <name evidence="1" type="ORF">C3430_25630</name>
</gene>
<dbReference type="STRING" id="35703.AL524_15690"/>
<dbReference type="InterPro" id="IPR010352">
    <property type="entry name" value="DUF945"/>
</dbReference>
<sequence>MKKSLVAASVVIALGIVWTGGAWYTGKKLETHLAEMVKQANEQIKLTAPEANVELSYQDYQRGVFSSQLQLVLKPIAGKENPWLKAGQSVVFNESVDHGPFPFAQLKSFNLVPSMASVKTTLANNEVSKPLFDLAKGETPFEINSRIGYSGDSRSAISLKPLNYEKEAEKVAFSGGEFILNADKDGKSISLSGEAQSGLIDAVNEYNQKVQITFNNLKTDGSSTLASFGERVGDQKLSLEKLTISVEGKELALLEGMEITGKSDLVNDGKTINSQLDYTLNSLKVQNQDLGSGKLTLKVGQIDGAAFHQFSQQYNAQTRALMTQPDITENPELYQQKVTEAFFGALPLLLKGEPVITLAPLSWKNAKGETALNVSLFLKDPATNKEEPQTLAQEVDRSVKSLDGKLTIPVDMAVEFMTQIAKLEGYQQDEAAKLANQQVKGLAAMGQMFRITTLEDNTIATSLQYANGQVTLNGQQMPLDEFVGMFGMPSLPMPDAPVMPQP</sequence>
<proteinExistence type="predicted"/>